<dbReference type="Proteomes" id="UP000838756">
    <property type="component" value="Unassembled WGS sequence"/>
</dbReference>
<organism evidence="2 3">
    <name type="scientific">Pararge aegeria aegeria</name>
    <dbReference type="NCBI Taxonomy" id="348720"/>
    <lineage>
        <taxon>Eukaryota</taxon>
        <taxon>Metazoa</taxon>
        <taxon>Ecdysozoa</taxon>
        <taxon>Arthropoda</taxon>
        <taxon>Hexapoda</taxon>
        <taxon>Insecta</taxon>
        <taxon>Pterygota</taxon>
        <taxon>Neoptera</taxon>
        <taxon>Endopterygota</taxon>
        <taxon>Lepidoptera</taxon>
        <taxon>Glossata</taxon>
        <taxon>Ditrysia</taxon>
        <taxon>Papilionoidea</taxon>
        <taxon>Nymphalidae</taxon>
        <taxon>Satyrinae</taxon>
        <taxon>Satyrini</taxon>
        <taxon>Parargina</taxon>
        <taxon>Pararge</taxon>
    </lineage>
</organism>
<proteinExistence type="predicted"/>
<dbReference type="AlphaFoldDB" id="A0A8S4QDA1"/>
<evidence type="ECO:0000313" key="2">
    <source>
        <dbReference type="EMBL" id="CAH2207646.1"/>
    </source>
</evidence>
<keyword evidence="3" id="KW-1185">Reference proteome</keyword>
<keyword evidence="1" id="KW-0732">Signal</keyword>
<reference evidence="2" key="1">
    <citation type="submission" date="2022-03" db="EMBL/GenBank/DDBJ databases">
        <authorList>
            <person name="Lindestad O."/>
        </authorList>
    </citation>
    <scope>NUCLEOTIDE SEQUENCE</scope>
</reference>
<gene>
    <name evidence="2" type="primary">jg2589</name>
    <name evidence="2" type="ORF">PAEG_LOCUS266</name>
</gene>
<dbReference type="EMBL" id="CAKXAJ010000858">
    <property type="protein sequence ID" value="CAH2207646.1"/>
    <property type="molecule type" value="Genomic_DNA"/>
</dbReference>
<evidence type="ECO:0000313" key="3">
    <source>
        <dbReference type="Proteomes" id="UP000838756"/>
    </source>
</evidence>
<evidence type="ECO:0000256" key="1">
    <source>
        <dbReference type="SAM" id="SignalP"/>
    </source>
</evidence>
<protein>
    <submittedName>
        <fullName evidence="2">Jg2589 protein</fullName>
    </submittedName>
</protein>
<feature type="signal peptide" evidence="1">
    <location>
        <begin position="1"/>
        <end position="16"/>
    </location>
</feature>
<accession>A0A8S4QDA1</accession>
<comment type="caution">
    <text evidence="2">The sequence shown here is derived from an EMBL/GenBank/DDBJ whole genome shotgun (WGS) entry which is preliminary data.</text>
</comment>
<feature type="non-terminal residue" evidence="2">
    <location>
        <position position="1"/>
    </location>
</feature>
<sequence>LFFIAVIACVCAYALALPFDAQFGGYDGYGGFGRSAPQLGYYGSDYGRAAGGRSAPQFWEGLILI</sequence>
<name>A0A8S4QDA1_9NEOP</name>
<feature type="chain" id="PRO_5035766817" evidence="1">
    <location>
        <begin position="17"/>
        <end position="65"/>
    </location>
</feature>